<evidence type="ECO:0000256" key="2">
    <source>
        <dbReference type="ARBA" id="ARBA00006024"/>
    </source>
</evidence>
<reference evidence="13 15" key="1">
    <citation type="submission" date="2020-01" db="EMBL/GenBank/DDBJ databases">
        <title>the WGS Modestobacter muralis CPCC 204518.</title>
        <authorList>
            <person name="Jiang Z."/>
        </authorList>
    </citation>
    <scope>NUCLEOTIDE SEQUENCE [LARGE SCALE GENOMIC DNA]</scope>
    <source>
        <strain evidence="13 15">DSM 100205</strain>
    </source>
</reference>
<organism evidence="14 16">
    <name type="scientific">Modestobacter muralis</name>
    <dbReference type="NCBI Taxonomy" id="1608614"/>
    <lineage>
        <taxon>Bacteria</taxon>
        <taxon>Bacillati</taxon>
        <taxon>Actinomycetota</taxon>
        <taxon>Actinomycetes</taxon>
        <taxon>Geodermatophilales</taxon>
        <taxon>Geodermatophilaceae</taxon>
        <taxon>Modestobacter</taxon>
    </lineage>
</organism>
<accession>A0A6P0H428</accession>
<evidence type="ECO:0000256" key="11">
    <source>
        <dbReference type="SAM" id="MobiDB-lite"/>
    </source>
</evidence>
<dbReference type="GO" id="GO:0005507">
    <property type="term" value="F:copper ion binding"/>
    <property type="evidence" value="ECO:0007669"/>
    <property type="project" value="TreeGrafter"/>
</dbReference>
<dbReference type="GO" id="GO:0016887">
    <property type="term" value="F:ATP hydrolysis activity"/>
    <property type="evidence" value="ECO:0007669"/>
    <property type="project" value="InterPro"/>
</dbReference>
<evidence type="ECO:0000256" key="10">
    <source>
        <dbReference type="RuleBase" id="RU362081"/>
    </source>
</evidence>
<dbReference type="SFLD" id="SFLDG00002">
    <property type="entry name" value="C1.7:_P-type_atpase_like"/>
    <property type="match status" value="1"/>
</dbReference>
<dbReference type="NCBIfam" id="TIGR01525">
    <property type="entry name" value="ATPase-IB_hvy"/>
    <property type="match status" value="1"/>
</dbReference>
<feature type="transmembrane region" description="Helical" evidence="10">
    <location>
        <begin position="769"/>
        <end position="793"/>
    </location>
</feature>
<dbReference type="CDD" id="cd02094">
    <property type="entry name" value="P-type_ATPase_Cu-like"/>
    <property type="match status" value="1"/>
</dbReference>
<feature type="transmembrane region" description="Helical" evidence="10">
    <location>
        <begin position="456"/>
        <end position="476"/>
    </location>
</feature>
<dbReference type="EMBL" id="JAAGWB010000013">
    <property type="protein sequence ID" value="NEN50129.1"/>
    <property type="molecule type" value="Genomic_DNA"/>
</dbReference>
<evidence type="ECO:0000256" key="9">
    <source>
        <dbReference type="ARBA" id="ARBA00023136"/>
    </source>
</evidence>
<dbReference type="NCBIfam" id="TIGR01494">
    <property type="entry name" value="ATPase_P-type"/>
    <property type="match status" value="1"/>
</dbReference>
<dbReference type="InterPro" id="IPR036163">
    <property type="entry name" value="HMA_dom_sf"/>
</dbReference>
<dbReference type="InterPro" id="IPR018303">
    <property type="entry name" value="ATPase_P-typ_P_site"/>
</dbReference>
<evidence type="ECO:0000313" key="14">
    <source>
        <dbReference type="EMBL" id="NEN50129.1"/>
    </source>
</evidence>
<protein>
    <submittedName>
        <fullName evidence="14">Heavy metal translocating P-type ATPase</fullName>
    </submittedName>
</protein>
<dbReference type="CDD" id="cd00371">
    <property type="entry name" value="HMA"/>
    <property type="match status" value="1"/>
</dbReference>
<evidence type="ECO:0000256" key="1">
    <source>
        <dbReference type="ARBA" id="ARBA00004651"/>
    </source>
</evidence>
<evidence type="ECO:0000313" key="16">
    <source>
        <dbReference type="Proteomes" id="UP000471152"/>
    </source>
</evidence>
<dbReference type="SUPFAM" id="SSF56784">
    <property type="entry name" value="HAD-like"/>
    <property type="match status" value="1"/>
</dbReference>
<dbReference type="InterPro" id="IPR027256">
    <property type="entry name" value="P-typ_ATPase_IB"/>
</dbReference>
<dbReference type="GO" id="GO:0005886">
    <property type="term" value="C:plasma membrane"/>
    <property type="evidence" value="ECO:0007669"/>
    <property type="project" value="UniProtKB-SubCell"/>
</dbReference>
<dbReference type="PRINTS" id="PR00943">
    <property type="entry name" value="CUATPASE"/>
</dbReference>
<dbReference type="InterPro" id="IPR001757">
    <property type="entry name" value="P_typ_ATPase"/>
</dbReference>
<dbReference type="SFLD" id="SFLDS00003">
    <property type="entry name" value="Haloacid_Dehalogenase"/>
    <property type="match status" value="1"/>
</dbReference>
<dbReference type="Gene3D" id="3.40.1110.10">
    <property type="entry name" value="Calcium-transporting ATPase, cytoplasmic domain N"/>
    <property type="match status" value="1"/>
</dbReference>
<evidence type="ECO:0000256" key="5">
    <source>
        <dbReference type="ARBA" id="ARBA00022741"/>
    </source>
</evidence>
<evidence type="ECO:0000256" key="4">
    <source>
        <dbReference type="ARBA" id="ARBA00022723"/>
    </source>
</evidence>
<dbReference type="PRINTS" id="PR00119">
    <property type="entry name" value="CATATPASE"/>
</dbReference>
<keyword evidence="8 10" id="KW-1133">Transmembrane helix</keyword>
<dbReference type="GO" id="GO:0005524">
    <property type="term" value="F:ATP binding"/>
    <property type="evidence" value="ECO:0007669"/>
    <property type="project" value="UniProtKB-UniRule"/>
</dbReference>
<comment type="similarity">
    <text evidence="2 10">Belongs to the cation transport ATPase (P-type) (TC 3.A.3) family. Type IB subfamily.</text>
</comment>
<keyword evidence="6 10" id="KW-0067">ATP-binding</keyword>
<dbReference type="Gene3D" id="3.40.50.1000">
    <property type="entry name" value="HAD superfamily/HAD-like"/>
    <property type="match status" value="1"/>
</dbReference>
<reference evidence="14 16" key="2">
    <citation type="submission" date="2020-02" db="EMBL/GenBank/DDBJ databases">
        <title>The WGS of Modestobacter muralis DSM 100205.</title>
        <authorList>
            <person name="Jiang Z."/>
        </authorList>
    </citation>
    <scope>NUCLEOTIDE SEQUENCE [LARGE SCALE GENOMIC DNA]</scope>
    <source>
        <strain evidence="14 16">DSM 100205</strain>
    </source>
</reference>
<dbReference type="InterPro" id="IPR036412">
    <property type="entry name" value="HAD-like_sf"/>
</dbReference>
<comment type="caution">
    <text evidence="14">The sequence shown here is derived from an EMBL/GenBank/DDBJ whole genome shotgun (WGS) entry which is preliminary data.</text>
</comment>
<dbReference type="PROSITE" id="PS50846">
    <property type="entry name" value="HMA_2"/>
    <property type="match status" value="1"/>
</dbReference>
<dbReference type="SFLD" id="SFLDF00027">
    <property type="entry name" value="p-type_atpase"/>
    <property type="match status" value="1"/>
</dbReference>
<evidence type="ECO:0000256" key="6">
    <source>
        <dbReference type="ARBA" id="ARBA00022840"/>
    </source>
</evidence>
<dbReference type="InterPro" id="IPR006121">
    <property type="entry name" value="HMA_dom"/>
</dbReference>
<dbReference type="Pfam" id="PF00403">
    <property type="entry name" value="HMA"/>
    <property type="match status" value="1"/>
</dbReference>
<keyword evidence="15" id="KW-1185">Reference proteome</keyword>
<feature type="region of interest" description="Disordered" evidence="11">
    <location>
        <begin position="1"/>
        <end position="32"/>
    </location>
</feature>
<dbReference type="InterPro" id="IPR023299">
    <property type="entry name" value="ATPase_P-typ_cyto_dom_N"/>
</dbReference>
<evidence type="ECO:0000256" key="8">
    <source>
        <dbReference type="ARBA" id="ARBA00022989"/>
    </source>
</evidence>
<proteinExistence type="inferred from homology"/>
<feature type="compositionally biased region" description="Low complexity" evidence="11">
    <location>
        <begin position="828"/>
        <end position="848"/>
    </location>
</feature>
<feature type="region of interest" description="Disordered" evidence="11">
    <location>
        <begin position="109"/>
        <end position="164"/>
    </location>
</feature>
<keyword evidence="7" id="KW-1278">Translocase</keyword>
<dbReference type="GO" id="GO:0043682">
    <property type="term" value="F:P-type divalent copper transporter activity"/>
    <property type="evidence" value="ECO:0007669"/>
    <property type="project" value="TreeGrafter"/>
</dbReference>
<sequence length="848" mass="87231">MGCRRGDPAPPPRPRSTTPYPEGPVSSTSTSTTTVIEVSNLLRASSKAVVEAGLSRRPGVLEVVMNPVAQTATVIFEPGQTSVADLVGWVRDCGYHCSGRSVPEHVCDPMAGSSKREMDMSAPMGAGSPEAVRSAPPGPAGHAHGRPGQGDEHAGRAPQEVMGHGGGHGMSMDAMVRNMRNRFLVAALLAIPILLWSPIGSDVLGFTVAAPFGLRTDVFSLLLTLPVIFYSAWIFFDGAYRALRARTLDMMVLVAVAVGAGWVYSVVVTLTGGGEVFYEAATVLTAFVLLGHWFEMRARGGANEAIRTLLELAPAKAVVVRNGEPVEMPTADVVVGDLLLIRPGGKIAADGTVEDGVSEVDESMLTGESLPVTKGPGAAVIGASINTTGTLRVRATKVGSDTALAQIVTLVQEAQNSKAPGQRLADRAAFWLVFVALIGGTGTFLVWWLTGSSVQAALLFAITVVVITCPDALGLATPTAIMVGTGLGAQRGVLFKNATALETSARIDTVVMDKTGTLTKGEPEVTDVVADGMSEDDLLALVAAVERESEHPLAGAIVRYAEDRGVASPPLTGFRSVPGQGAAADVAGRHVLVGNRKLMAAEGVEVAALLTRRDELAATGRTAVLVAVDGRGAGVIALADAVRPTSAAAVSALHDAGVEVVMLSGDNQATAARIAGQLGIDIVIAEVLPGDKATKVAELQEAGKRVAMVGDGVNDAPALAQADVGIAIGAGTDVAIDTADVVLMRSDPLDVSVALLIGRGTLRKMRQNLGWAIGYNVVALPIGAGVFAPAFGLVLRPEIAALSMAGSSLIVAVNALLLKRLKLPRSAQPPAAAPAPVGRVPAEPVGQR</sequence>
<feature type="region of interest" description="Disordered" evidence="11">
    <location>
        <begin position="827"/>
        <end position="848"/>
    </location>
</feature>
<evidence type="ECO:0000256" key="3">
    <source>
        <dbReference type="ARBA" id="ARBA00022692"/>
    </source>
</evidence>
<dbReference type="Proteomes" id="UP000471152">
    <property type="component" value="Unassembled WGS sequence"/>
</dbReference>
<evidence type="ECO:0000256" key="7">
    <source>
        <dbReference type="ARBA" id="ARBA00022967"/>
    </source>
</evidence>
<dbReference type="NCBIfam" id="TIGR01511">
    <property type="entry name" value="ATPase-IB1_Cu"/>
    <property type="match status" value="1"/>
</dbReference>
<dbReference type="Gene3D" id="3.30.70.100">
    <property type="match status" value="1"/>
</dbReference>
<dbReference type="Proteomes" id="UP000468828">
    <property type="component" value="Unassembled WGS sequence"/>
</dbReference>
<dbReference type="EMBL" id="JAAGWH010000013">
    <property type="protein sequence ID" value="NEK93362.1"/>
    <property type="molecule type" value="Genomic_DNA"/>
</dbReference>
<dbReference type="InterPro" id="IPR044492">
    <property type="entry name" value="P_typ_ATPase_HD_dom"/>
</dbReference>
<name>A0A6P0H428_9ACTN</name>
<dbReference type="InterPro" id="IPR059000">
    <property type="entry name" value="ATPase_P-type_domA"/>
</dbReference>
<keyword evidence="10" id="KW-1003">Cell membrane</keyword>
<dbReference type="FunFam" id="2.70.150.10:FF:000002">
    <property type="entry name" value="Copper-transporting ATPase 1, putative"/>
    <property type="match status" value="1"/>
</dbReference>
<evidence type="ECO:0000313" key="13">
    <source>
        <dbReference type="EMBL" id="NEK93362.1"/>
    </source>
</evidence>
<dbReference type="PANTHER" id="PTHR43520">
    <property type="entry name" value="ATP7, ISOFORM B"/>
    <property type="match status" value="1"/>
</dbReference>
<dbReference type="Gene3D" id="2.70.150.10">
    <property type="entry name" value="Calcium-transporting ATPase, cytoplasmic transduction domain A"/>
    <property type="match status" value="1"/>
</dbReference>
<feature type="transmembrane region" description="Helical" evidence="10">
    <location>
        <begin position="276"/>
        <end position="294"/>
    </location>
</feature>
<dbReference type="SUPFAM" id="SSF81665">
    <property type="entry name" value="Calcium ATPase, transmembrane domain M"/>
    <property type="match status" value="1"/>
</dbReference>
<feature type="transmembrane region" description="Helical" evidence="10">
    <location>
        <begin position="182"/>
        <end position="199"/>
    </location>
</feature>
<dbReference type="Pfam" id="PF00702">
    <property type="entry name" value="Hydrolase"/>
    <property type="match status" value="1"/>
</dbReference>
<feature type="transmembrane region" description="Helical" evidence="10">
    <location>
        <begin position="799"/>
        <end position="818"/>
    </location>
</feature>
<keyword evidence="3 10" id="KW-0812">Transmembrane</keyword>
<gene>
    <name evidence="14" type="ORF">G3R41_04090</name>
    <name evidence="13" type="ORF">GCU67_04090</name>
</gene>
<feature type="transmembrane region" description="Helical" evidence="10">
    <location>
        <begin position="428"/>
        <end position="450"/>
    </location>
</feature>
<dbReference type="InterPro" id="IPR008250">
    <property type="entry name" value="ATPase_P-typ_transduc_dom_A_sf"/>
</dbReference>
<dbReference type="SUPFAM" id="SSF55008">
    <property type="entry name" value="HMA, heavy metal-associated domain"/>
    <property type="match status" value="1"/>
</dbReference>
<dbReference type="PANTHER" id="PTHR43520:SF8">
    <property type="entry name" value="P-TYPE CU(+) TRANSPORTER"/>
    <property type="match status" value="1"/>
</dbReference>
<feature type="compositionally biased region" description="Low complexity" evidence="11">
    <location>
        <begin position="15"/>
        <end position="32"/>
    </location>
</feature>
<comment type="subcellular location">
    <subcellularLocation>
        <location evidence="1">Cell membrane</location>
        <topology evidence="1">Multi-pass membrane protein</topology>
    </subcellularLocation>
</comment>
<feature type="transmembrane region" description="Helical" evidence="10">
    <location>
        <begin position="219"/>
        <end position="236"/>
    </location>
</feature>
<evidence type="ECO:0000259" key="12">
    <source>
        <dbReference type="PROSITE" id="PS50846"/>
    </source>
</evidence>
<keyword evidence="5 10" id="KW-0547">Nucleotide-binding</keyword>
<feature type="transmembrane region" description="Helical" evidence="10">
    <location>
        <begin position="248"/>
        <end position="270"/>
    </location>
</feature>
<feature type="domain" description="HMA" evidence="12">
    <location>
        <begin position="32"/>
        <end position="98"/>
    </location>
</feature>
<dbReference type="Pfam" id="PF00122">
    <property type="entry name" value="E1-E2_ATPase"/>
    <property type="match status" value="1"/>
</dbReference>
<dbReference type="GO" id="GO:0055070">
    <property type="term" value="P:copper ion homeostasis"/>
    <property type="evidence" value="ECO:0007669"/>
    <property type="project" value="TreeGrafter"/>
</dbReference>
<keyword evidence="4 10" id="KW-0479">Metal-binding</keyword>
<evidence type="ECO:0000313" key="15">
    <source>
        <dbReference type="Proteomes" id="UP000468828"/>
    </source>
</evidence>
<dbReference type="PROSITE" id="PS00154">
    <property type="entry name" value="ATPASE_E1_E2"/>
    <property type="match status" value="1"/>
</dbReference>
<dbReference type="InterPro" id="IPR023298">
    <property type="entry name" value="ATPase_P-typ_TM_dom_sf"/>
</dbReference>
<dbReference type="AlphaFoldDB" id="A0A6P0H428"/>
<dbReference type="SUPFAM" id="SSF81653">
    <property type="entry name" value="Calcium ATPase, transduction domain A"/>
    <property type="match status" value="1"/>
</dbReference>
<dbReference type="InterPro" id="IPR023214">
    <property type="entry name" value="HAD_sf"/>
</dbReference>
<keyword evidence="9 10" id="KW-0472">Membrane</keyword>